<dbReference type="Proteomes" id="UP001054821">
    <property type="component" value="Chromosome 6"/>
</dbReference>
<sequence length="93" mass="9411">MSWAKELWNSAVGAARCHSSYPMLIRLLVTRVTFAVLNCCATDEAEEAGAWDPAEPTAKWSISAGAVAVDAGAVATDAGTVAADAGAVATDVG</sequence>
<reference evidence="1 2" key="1">
    <citation type="journal article" date="2022" name="G3 (Bethesda)">
        <title>Whole-genome sequence and methylome profiling of the almond [Prunus dulcis (Mill.) D.A. Webb] cultivar 'Nonpareil'.</title>
        <authorList>
            <person name="D'Amico-Willman K.M."/>
            <person name="Ouma W.Z."/>
            <person name="Meulia T."/>
            <person name="Sideli G.M."/>
            <person name="Gradziel T.M."/>
            <person name="Fresnedo-Ramirez J."/>
        </authorList>
    </citation>
    <scope>NUCLEOTIDE SEQUENCE [LARGE SCALE GENOMIC DNA]</scope>
    <source>
        <strain evidence="1">Clone GOH B32 T37-40</strain>
    </source>
</reference>
<keyword evidence="2" id="KW-1185">Reference proteome</keyword>
<protein>
    <submittedName>
        <fullName evidence="1">Uncharacterized protein</fullName>
    </submittedName>
</protein>
<dbReference type="AlphaFoldDB" id="A0AAD4VEF4"/>
<proteinExistence type="predicted"/>
<gene>
    <name evidence="1" type="ORF">L3X38_032597</name>
</gene>
<comment type="caution">
    <text evidence="1">The sequence shown here is derived from an EMBL/GenBank/DDBJ whole genome shotgun (WGS) entry which is preliminary data.</text>
</comment>
<organism evidence="1 2">
    <name type="scientific">Prunus dulcis</name>
    <name type="common">Almond</name>
    <name type="synonym">Amygdalus dulcis</name>
    <dbReference type="NCBI Taxonomy" id="3755"/>
    <lineage>
        <taxon>Eukaryota</taxon>
        <taxon>Viridiplantae</taxon>
        <taxon>Streptophyta</taxon>
        <taxon>Embryophyta</taxon>
        <taxon>Tracheophyta</taxon>
        <taxon>Spermatophyta</taxon>
        <taxon>Magnoliopsida</taxon>
        <taxon>eudicotyledons</taxon>
        <taxon>Gunneridae</taxon>
        <taxon>Pentapetalae</taxon>
        <taxon>rosids</taxon>
        <taxon>fabids</taxon>
        <taxon>Rosales</taxon>
        <taxon>Rosaceae</taxon>
        <taxon>Amygdaloideae</taxon>
        <taxon>Amygdaleae</taxon>
        <taxon>Prunus</taxon>
    </lineage>
</organism>
<evidence type="ECO:0000313" key="1">
    <source>
        <dbReference type="EMBL" id="KAI5323525.1"/>
    </source>
</evidence>
<dbReference type="EMBL" id="JAJFAZ020000006">
    <property type="protein sequence ID" value="KAI5323525.1"/>
    <property type="molecule type" value="Genomic_DNA"/>
</dbReference>
<evidence type="ECO:0000313" key="2">
    <source>
        <dbReference type="Proteomes" id="UP001054821"/>
    </source>
</evidence>
<name>A0AAD4VEF4_PRUDU</name>
<accession>A0AAD4VEF4</accession>